<proteinExistence type="predicted"/>
<feature type="non-terminal residue" evidence="1">
    <location>
        <position position="1"/>
    </location>
</feature>
<dbReference type="EMBL" id="JACEIK010012111">
    <property type="protein sequence ID" value="MCE3216037.1"/>
    <property type="molecule type" value="Genomic_DNA"/>
</dbReference>
<reference evidence="1 2" key="1">
    <citation type="journal article" date="2021" name="BMC Genomics">
        <title>Datura genome reveals duplications of psychoactive alkaloid biosynthetic genes and high mutation rate following tissue culture.</title>
        <authorList>
            <person name="Rajewski A."/>
            <person name="Carter-House D."/>
            <person name="Stajich J."/>
            <person name="Litt A."/>
        </authorList>
    </citation>
    <scope>NUCLEOTIDE SEQUENCE [LARGE SCALE GENOMIC DNA]</scope>
    <source>
        <strain evidence="1">AR-01</strain>
    </source>
</reference>
<comment type="caution">
    <text evidence="1">The sequence shown here is derived from an EMBL/GenBank/DDBJ whole genome shotgun (WGS) entry which is preliminary data.</text>
</comment>
<keyword evidence="2" id="KW-1185">Reference proteome</keyword>
<organism evidence="1 2">
    <name type="scientific">Datura stramonium</name>
    <name type="common">Jimsonweed</name>
    <name type="synonym">Common thornapple</name>
    <dbReference type="NCBI Taxonomy" id="4076"/>
    <lineage>
        <taxon>Eukaryota</taxon>
        <taxon>Viridiplantae</taxon>
        <taxon>Streptophyta</taxon>
        <taxon>Embryophyta</taxon>
        <taxon>Tracheophyta</taxon>
        <taxon>Spermatophyta</taxon>
        <taxon>Magnoliopsida</taxon>
        <taxon>eudicotyledons</taxon>
        <taxon>Gunneridae</taxon>
        <taxon>Pentapetalae</taxon>
        <taxon>asterids</taxon>
        <taxon>lamiids</taxon>
        <taxon>Solanales</taxon>
        <taxon>Solanaceae</taxon>
        <taxon>Solanoideae</taxon>
        <taxon>Datureae</taxon>
        <taxon>Datura</taxon>
    </lineage>
</organism>
<sequence>WIKQKFQQEERVKLRVGVWKCLERINIDLEVHNCVMLRIVHNEQRATVHGYRNKIIEFGRRKKVRLRDKSVSEKTWRVKLRVMELKDLDMSKFQ</sequence>
<dbReference type="Proteomes" id="UP000823775">
    <property type="component" value="Unassembled WGS sequence"/>
</dbReference>
<protein>
    <submittedName>
        <fullName evidence="1">Uncharacterized protein</fullName>
    </submittedName>
</protein>
<name>A0ABS8WXJ0_DATST</name>
<evidence type="ECO:0000313" key="2">
    <source>
        <dbReference type="Proteomes" id="UP000823775"/>
    </source>
</evidence>
<evidence type="ECO:0000313" key="1">
    <source>
        <dbReference type="EMBL" id="MCE3216037.1"/>
    </source>
</evidence>
<gene>
    <name evidence="1" type="ORF">HAX54_004547</name>
</gene>
<accession>A0ABS8WXJ0</accession>